<evidence type="ECO:0000313" key="2">
    <source>
        <dbReference type="EMBL" id="MBU5485117.1"/>
    </source>
</evidence>
<keyword evidence="1" id="KW-0472">Membrane</keyword>
<proteinExistence type="predicted"/>
<dbReference type="RefSeq" id="WP_216439688.1">
    <property type="nucleotide sequence ID" value="NZ_JAHLQF010000003.1"/>
</dbReference>
<evidence type="ECO:0000313" key="3">
    <source>
        <dbReference type="Proteomes" id="UP000726170"/>
    </source>
</evidence>
<keyword evidence="3" id="KW-1185">Reference proteome</keyword>
<name>A0ABS6EIS7_9CLOT</name>
<comment type="caution">
    <text evidence="2">The sequence shown here is derived from an EMBL/GenBank/DDBJ whole genome shotgun (WGS) entry which is preliminary data.</text>
</comment>
<organism evidence="2 3">
    <name type="scientific">Clostridium mobile</name>
    <dbReference type="NCBI Taxonomy" id="2841512"/>
    <lineage>
        <taxon>Bacteria</taxon>
        <taxon>Bacillati</taxon>
        <taxon>Bacillota</taxon>
        <taxon>Clostridia</taxon>
        <taxon>Eubacteriales</taxon>
        <taxon>Clostridiaceae</taxon>
        <taxon>Clostridium</taxon>
    </lineage>
</organism>
<keyword evidence="1" id="KW-0812">Transmembrane</keyword>
<protein>
    <submittedName>
        <fullName evidence="2">Uncharacterized protein</fullName>
    </submittedName>
</protein>
<evidence type="ECO:0000256" key="1">
    <source>
        <dbReference type="SAM" id="Phobius"/>
    </source>
</evidence>
<reference evidence="2 3" key="1">
    <citation type="submission" date="2021-06" db="EMBL/GenBank/DDBJ databases">
        <authorList>
            <person name="Sun Q."/>
            <person name="Li D."/>
        </authorList>
    </citation>
    <scope>NUCLEOTIDE SEQUENCE [LARGE SCALE GENOMIC DNA]</scope>
    <source>
        <strain evidence="2 3">MSJ-11</strain>
    </source>
</reference>
<accession>A0ABS6EIS7</accession>
<keyword evidence="1" id="KW-1133">Transmembrane helix</keyword>
<sequence length="370" mass="42720">MKKINIKGKYIVILITILIILYTCIVFYKSYLYSYKTIILNEPPFNANDINLQTSNISIENKTITPIKDAKIDKLSWMSNNKLVFSLDYANTKGIELNTLSIENEEIQKLCSNDDSLDFSMAPFGNNVVFHNNYNNQASSTSIYLYSIKNKTYIPIDSSTEFIDWLPDGSGFLYSSKNQLFVYSLNNKAKKSLIREDSYKVLNNMYKFKVSKDGSRYYFLTKDSYENNISVYVINSKDLSLQKLFTFDYIYDFNIINNDTIIFSAAASNGNMALFKYTLKDKKMLPIIEAKNIDFQVNHDETILALVTSNFITSNISLIPINKKELKLNKIFEIKGTINSIAWSKDSKLAFIVYSNTSEYQIIYTYTFKK</sequence>
<dbReference type="Proteomes" id="UP000726170">
    <property type="component" value="Unassembled WGS sequence"/>
</dbReference>
<gene>
    <name evidence="2" type="ORF">KQI86_12305</name>
</gene>
<feature type="transmembrane region" description="Helical" evidence="1">
    <location>
        <begin position="12"/>
        <end position="31"/>
    </location>
</feature>
<dbReference type="EMBL" id="JAHLQF010000003">
    <property type="protein sequence ID" value="MBU5485117.1"/>
    <property type="molecule type" value="Genomic_DNA"/>
</dbReference>